<dbReference type="InterPro" id="IPR011006">
    <property type="entry name" value="CheY-like_superfamily"/>
</dbReference>
<feature type="transmembrane region" description="Helical" evidence="10">
    <location>
        <begin position="92"/>
        <end position="112"/>
    </location>
</feature>
<dbReference type="InterPro" id="IPR036641">
    <property type="entry name" value="HPT_dom_sf"/>
</dbReference>
<dbReference type="Pfam" id="PF00072">
    <property type="entry name" value="Response_reg"/>
    <property type="match status" value="1"/>
</dbReference>
<dbReference type="Gene3D" id="1.10.287.130">
    <property type="match status" value="1"/>
</dbReference>
<dbReference type="CDD" id="cd16922">
    <property type="entry name" value="HATPase_EvgS-ArcB-TorS-like"/>
    <property type="match status" value="1"/>
</dbReference>
<keyword evidence="6 10" id="KW-0812">Transmembrane</keyword>
<dbReference type="PROSITE" id="PS50109">
    <property type="entry name" value="HIS_KIN"/>
    <property type="match status" value="1"/>
</dbReference>
<dbReference type="InterPro" id="IPR005467">
    <property type="entry name" value="His_kinase_dom"/>
</dbReference>
<dbReference type="CDD" id="cd17546">
    <property type="entry name" value="REC_hyHK_CKI1_RcsC-like"/>
    <property type="match status" value="1"/>
</dbReference>
<keyword evidence="5 9" id="KW-0597">Phosphoprotein</keyword>
<dbReference type="CDD" id="cd12914">
    <property type="entry name" value="PDC1_DGC_like"/>
    <property type="match status" value="1"/>
</dbReference>
<evidence type="ECO:0000256" key="8">
    <source>
        <dbReference type="ARBA" id="ARBA00023136"/>
    </source>
</evidence>
<evidence type="ECO:0000259" key="11">
    <source>
        <dbReference type="PROSITE" id="PS50109"/>
    </source>
</evidence>
<reference evidence="13 14" key="1">
    <citation type="submission" date="2021-11" db="EMBL/GenBank/DDBJ databases">
        <authorList>
            <person name="Lee D.-H."/>
            <person name="Kim S.-B."/>
        </authorList>
    </citation>
    <scope>NUCLEOTIDE SEQUENCE [LARGE SCALE GENOMIC DNA]</scope>
    <source>
        <strain evidence="13 14">KCTC 52223</strain>
    </source>
</reference>
<dbReference type="CDD" id="cd12915">
    <property type="entry name" value="PDC2_DGC_like"/>
    <property type="match status" value="1"/>
</dbReference>
<evidence type="ECO:0000313" key="14">
    <source>
        <dbReference type="Proteomes" id="UP001198862"/>
    </source>
</evidence>
<proteinExistence type="predicted"/>
<evidence type="ECO:0000313" key="13">
    <source>
        <dbReference type="EMBL" id="MCC8429544.1"/>
    </source>
</evidence>
<keyword evidence="7 10" id="KW-1133">Transmembrane helix</keyword>
<dbReference type="InterPro" id="IPR036097">
    <property type="entry name" value="HisK_dim/P_sf"/>
</dbReference>
<keyword evidence="4" id="KW-1003">Cell membrane</keyword>
<evidence type="ECO:0000256" key="5">
    <source>
        <dbReference type="ARBA" id="ARBA00022553"/>
    </source>
</evidence>
<dbReference type="Pfam" id="PF02518">
    <property type="entry name" value="HATPase_c"/>
    <property type="match status" value="1"/>
</dbReference>
<dbReference type="EC" id="2.7.13.3" evidence="3"/>
<dbReference type="Gene3D" id="3.30.565.10">
    <property type="entry name" value="Histidine kinase-like ATPase, C-terminal domain"/>
    <property type="match status" value="1"/>
</dbReference>
<evidence type="ECO:0000256" key="10">
    <source>
        <dbReference type="SAM" id="Phobius"/>
    </source>
</evidence>
<dbReference type="EMBL" id="JAJISD010000004">
    <property type="protein sequence ID" value="MCC8429544.1"/>
    <property type="molecule type" value="Genomic_DNA"/>
</dbReference>
<dbReference type="SMART" id="SM00448">
    <property type="entry name" value="REC"/>
    <property type="match status" value="1"/>
</dbReference>
<evidence type="ECO:0000256" key="2">
    <source>
        <dbReference type="ARBA" id="ARBA00004651"/>
    </source>
</evidence>
<evidence type="ECO:0000256" key="1">
    <source>
        <dbReference type="ARBA" id="ARBA00000085"/>
    </source>
</evidence>
<dbReference type="InterPro" id="IPR033479">
    <property type="entry name" value="dCache_1"/>
</dbReference>
<dbReference type="InterPro" id="IPR001789">
    <property type="entry name" value="Sig_transdc_resp-reg_receiver"/>
</dbReference>
<dbReference type="PROSITE" id="PS50110">
    <property type="entry name" value="RESPONSE_REGULATORY"/>
    <property type="match status" value="1"/>
</dbReference>
<dbReference type="InterPro" id="IPR036890">
    <property type="entry name" value="HATPase_C_sf"/>
</dbReference>
<feature type="modified residue" description="4-aspartylphosphate" evidence="9">
    <location>
        <position position="727"/>
    </location>
</feature>
<dbReference type="SUPFAM" id="SSF47384">
    <property type="entry name" value="Homodimeric domain of signal transducing histidine kinase"/>
    <property type="match status" value="1"/>
</dbReference>
<evidence type="ECO:0000256" key="7">
    <source>
        <dbReference type="ARBA" id="ARBA00022989"/>
    </source>
</evidence>
<dbReference type="SMART" id="SM00387">
    <property type="entry name" value="HATPase_c"/>
    <property type="match status" value="1"/>
</dbReference>
<comment type="caution">
    <text evidence="13">The sequence shown here is derived from an EMBL/GenBank/DDBJ whole genome shotgun (WGS) entry which is preliminary data.</text>
</comment>
<name>A0ABS8KTY7_9HYPH</name>
<organism evidence="13 14">
    <name type="scientific">Reyranella aquatilis</name>
    <dbReference type="NCBI Taxonomy" id="2035356"/>
    <lineage>
        <taxon>Bacteria</taxon>
        <taxon>Pseudomonadati</taxon>
        <taxon>Pseudomonadota</taxon>
        <taxon>Alphaproteobacteria</taxon>
        <taxon>Hyphomicrobiales</taxon>
        <taxon>Reyranellaceae</taxon>
        <taxon>Reyranella</taxon>
    </lineage>
</organism>
<evidence type="ECO:0000256" key="9">
    <source>
        <dbReference type="PROSITE-ProRule" id="PRU00169"/>
    </source>
</evidence>
<dbReference type="PANTHER" id="PTHR45339">
    <property type="entry name" value="HYBRID SIGNAL TRANSDUCTION HISTIDINE KINASE J"/>
    <property type="match status" value="1"/>
</dbReference>
<comment type="subcellular location">
    <subcellularLocation>
        <location evidence="2">Cell membrane</location>
        <topology evidence="2">Multi-pass membrane protein</topology>
    </subcellularLocation>
</comment>
<keyword evidence="8 10" id="KW-0472">Membrane</keyword>
<dbReference type="PANTHER" id="PTHR45339:SF5">
    <property type="entry name" value="HISTIDINE KINASE"/>
    <property type="match status" value="1"/>
</dbReference>
<evidence type="ECO:0000256" key="6">
    <source>
        <dbReference type="ARBA" id="ARBA00022692"/>
    </source>
</evidence>
<dbReference type="CDD" id="cd00082">
    <property type="entry name" value="HisKA"/>
    <property type="match status" value="1"/>
</dbReference>
<dbReference type="InterPro" id="IPR003661">
    <property type="entry name" value="HisK_dim/P_dom"/>
</dbReference>
<dbReference type="Gene3D" id="1.20.120.160">
    <property type="entry name" value="HPT domain"/>
    <property type="match status" value="1"/>
</dbReference>
<dbReference type="Pfam" id="PF00512">
    <property type="entry name" value="HisKA"/>
    <property type="match status" value="1"/>
</dbReference>
<dbReference type="SUPFAM" id="SSF52172">
    <property type="entry name" value="CheY-like"/>
    <property type="match status" value="1"/>
</dbReference>
<evidence type="ECO:0000259" key="12">
    <source>
        <dbReference type="PROSITE" id="PS50110"/>
    </source>
</evidence>
<dbReference type="Gene3D" id="3.30.450.20">
    <property type="entry name" value="PAS domain"/>
    <property type="match status" value="2"/>
</dbReference>
<sequence>MQGRCRRPLRLQFANRRRATLSLRCKLQTEDGARLHMVVNEHRLALLEGGLRRRYSCSQDRFEPASGRKQMSETAVSRPFLPRRLSRRGRTALAGGILTVCIMVAGATLMLWRSHQTTIEEWKVNLSNMSTILAASTNQTMKAADLVLKSISDRVHDADIANVDEFRQEMGTREIFDMLRNKASSVPQVDVATIVAPNGDIINFTRSYPPPRINLADRDYFKAHMADPKLDVFLSVPVKNRGTGTWTFYLARKIKSRTGEVLGLVLTGIESSFFQDFFKAVSIGDESAISLFRSDGILLARYPTRDELIGKSFRDQAVFRDIISRGSEGGAVVTTGPRLADKDSSQMRIVAPRSLKDYPLVVNVTATDELILELWYTTAWFIGLGTALFALLLLGLTGWIATLLTRQETTMVDLRRARADAEEATQAKTDFLAMMSHEIRTPMNAVIGMSNMLADTKLDQIQKRFVRIIEDSAAHLLQIINDILDFSRLEANRLTIQKADFDLNALAESAIDIARGLPGADQIDIAMAFAGNIPPVVSGDSDRLNQVFLNLLGNAVKYTEQGAVTLSATVVDQGAESMRIRFSVTDTGIGIAPEIQERLFQPFEQGDLRLARRKGGTGLGLAICKRLIDLMGGQIGVLSKAGQGSTFWFELPFGKGMAPTAGGKGMPVPRPRTQRSLRILVAEDTPANQIVARAMLEKLGHRVQLVADGTEAVAAAHNGTFDLILMDVQMPAMDGYEATRRIRKLEGPSATTPIIALTAFAQVSDREKAIAAGMTDHISKPIRVDELDAAIERNVQAGETPRPLSIDGELDRSALDELFDAVGPEAFGELIASFVKDANGALAELRDTASEPARLRAAAHRLASLMGQFGATEAADSAVAVERAGDAEVRERADRLLSVGEAAVAAVRQVRRGPT</sequence>
<accession>A0ABS8KTY7</accession>
<feature type="domain" description="Response regulatory" evidence="12">
    <location>
        <begin position="678"/>
        <end position="795"/>
    </location>
</feature>
<comment type="catalytic activity">
    <reaction evidence="1">
        <text>ATP + protein L-histidine = ADP + protein N-phospho-L-histidine.</text>
        <dbReference type="EC" id="2.7.13.3"/>
    </reaction>
</comment>
<dbReference type="RefSeq" id="WP_230551009.1">
    <property type="nucleotide sequence ID" value="NZ_JAJISD010000004.1"/>
</dbReference>
<dbReference type="SMART" id="SM00388">
    <property type="entry name" value="HisKA"/>
    <property type="match status" value="1"/>
</dbReference>
<dbReference type="Proteomes" id="UP001198862">
    <property type="component" value="Unassembled WGS sequence"/>
</dbReference>
<evidence type="ECO:0000256" key="4">
    <source>
        <dbReference type="ARBA" id="ARBA00022475"/>
    </source>
</evidence>
<dbReference type="SUPFAM" id="SSF47226">
    <property type="entry name" value="Histidine-containing phosphotransfer domain, HPT domain"/>
    <property type="match status" value="1"/>
</dbReference>
<evidence type="ECO:0000256" key="3">
    <source>
        <dbReference type="ARBA" id="ARBA00012438"/>
    </source>
</evidence>
<dbReference type="Pfam" id="PF02743">
    <property type="entry name" value="dCache_1"/>
    <property type="match status" value="1"/>
</dbReference>
<feature type="domain" description="Histidine kinase" evidence="11">
    <location>
        <begin position="434"/>
        <end position="655"/>
    </location>
</feature>
<dbReference type="InterPro" id="IPR004358">
    <property type="entry name" value="Sig_transdc_His_kin-like_C"/>
</dbReference>
<dbReference type="Gene3D" id="3.40.50.2300">
    <property type="match status" value="1"/>
</dbReference>
<gene>
    <name evidence="13" type="ORF">LJ725_11245</name>
</gene>
<dbReference type="PRINTS" id="PR00344">
    <property type="entry name" value="BCTRLSENSOR"/>
</dbReference>
<dbReference type="InterPro" id="IPR003594">
    <property type="entry name" value="HATPase_dom"/>
</dbReference>
<keyword evidence="14" id="KW-1185">Reference proteome</keyword>
<dbReference type="SUPFAM" id="SSF55874">
    <property type="entry name" value="ATPase domain of HSP90 chaperone/DNA topoisomerase II/histidine kinase"/>
    <property type="match status" value="1"/>
</dbReference>
<protein>
    <recommendedName>
        <fullName evidence="3">histidine kinase</fullName>
        <ecNumber evidence="3">2.7.13.3</ecNumber>
    </recommendedName>
</protein>
<feature type="transmembrane region" description="Helical" evidence="10">
    <location>
        <begin position="379"/>
        <end position="405"/>
    </location>
</feature>